<evidence type="ECO:0000256" key="3">
    <source>
        <dbReference type="ARBA" id="ARBA00022833"/>
    </source>
</evidence>
<evidence type="ECO:0000313" key="8">
    <source>
        <dbReference type="Proteomes" id="UP000266841"/>
    </source>
</evidence>
<gene>
    <name evidence="7" type="ORF">THAOC_11586</name>
</gene>
<keyword evidence="2 4" id="KW-0863">Zinc-finger</keyword>
<keyword evidence="3" id="KW-0862">Zinc</keyword>
<keyword evidence="8" id="KW-1185">Reference proteome</keyword>
<dbReference type="SUPFAM" id="SSF57850">
    <property type="entry name" value="RING/U-box"/>
    <property type="match status" value="1"/>
</dbReference>
<comment type="caution">
    <text evidence="7">The sequence shown here is derived from an EMBL/GenBank/DDBJ whole genome shotgun (WGS) entry which is preliminary data.</text>
</comment>
<dbReference type="OrthoDB" id="25761at2759"/>
<evidence type="ECO:0000259" key="6">
    <source>
        <dbReference type="PROSITE" id="PS50089"/>
    </source>
</evidence>
<dbReference type="SMART" id="SM00184">
    <property type="entry name" value="RING"/>
    <property type="match status" value="1"/>
</dbReference>
<dbReference type="PANTHER" id="PTHR25462:SF296">
    <property type="entry name" value="MEIOTIC P26, ISOFORM F"/>
    <property type="match status" value="1"/>
</dbReference>
<evidence type="ECO:0000256" key="1">
    <source>
        <dbReference type="ARBA" id="ARBA00022723"/>
    </source>
</evidence>
<dbReference type="PROSITE" id="PS50089">
    <property type="entry name" value="ZF_RING_2"/>
    <property type="match status" value="1"/>
</dbReference>
<sequence>MAEHGDKTCAICLEEPKDPLNLPCGHSFCDGCLNQWRSRYGVTEEMRRKCPNCRARIPPSKEMVSSLLSHRVTKKRLEDNNCTSSVDYRQVCRAIARAEEDVGEDWDGVTVLQDNNDKQPLRMPDYIGKNHCPRGRHK</sequence>
<keyword evidence="1" id="KW-0479">Metal-binding</keyword>
<name>K0SPY3_THAOC</name>
<evidence type="ECO:0000256" key="5">
    <source>
        <dbReference type="SAM" id="MobiDB-lite"/>
    </source>
</evidence>
<evidence type="ECO:0000256" key="2">
    <source>
        <dbReference type="ARBA" id="ARBA00022771"/>
    </source>
</evidence>
<dbReference type="Gene3D" id="3.30.40.10">
    <property type="entry name" value="Zinc/RING finger domain, C3HC4 (zinc finger)"/>
    <property type="match status" value="1"/>
</dbReference>
<dbReference type="InterPro" id="IPR047153">
    <property type="entry name" value="TRIM45/56/19-like"/>
</dbReference>
<feature type="region of interest" description="Disordered" evidence="5">
    <location>
        <begin position="114"/>
        <end position="138"/>
    </location>
</feature>
<dbReference type="AlphaFoldDB" id="K0SPY3"/>
<dbReference type="PROSITE" id="PS00518">
    <property type="entry name" value="ZF_RING_1"/>
    <property type="match status" value="1"/>
</dbReference>
<accession>K0SPY3</accession>
<dbReference type="InterPro" id="IPR013083">
    <property type="entry name" value="Znf_RING/FYVE/PHD"/>
</dbReference>
<dbReference type="Proteomes" id="UP000266841">
    <property type="component" value="Unassembled WGS sequence"/>
</dbReference>
<dbReference type="GO" id="GO:0008270">
    <property type="term" value="F:zinc ion binding"/>
    <property type="evidence" value="ECO:0007669"/>
    <property type="project" value="UniProtKB-KW"/>
</dbReference>
<dbReference type="Pfam" id="PF00097">
    <property type="entry name" value="zf-C3HC4"/>
    <property type="match status" value="1"/>
</dbReference>
<dbReference type="EMBL" id="AGNL01013198">
    <property type="protein sequence ID" value="EJK67390.1"/>
    <property type="molecule type" value="Genomic_DNA"/>
</dbReference>
<reference evidence="7 8" key="1">
    <citation type="journal article" date="2012" name="Genome Biol.">
        <title>Genome and low-iron response of an oceanic diatom adapted to chronic iron limitation.</title>
        <authorList>
            <person name="Lommer M."/>
            <person name="Specht M."/>
            <person name="Roy A.S."/>
            <person name="Kraemer L."/>
            <person name="Andreson R."/>
            <person name="Gutowska M.A."/>
            <person name="Wolf J."/>
            <person name="Bergner S.V."/>
            <person name="Schilhabel M.B."/>
            <person name="Klostermeier U.C."/>
            <person name="Beiko R.G."/>
            <person name="Rosenstiel P."/>
            <person name="Hippler M."/>
            <person name="Laroche J."/>
        </authorList>
    </citation>
    <scope>NUCLEOTIDE SEQUENCE [LARGE SCALE GENOMIC DNA]</scope>
    <source>
        <strain evidence="7 8">CCMP1005</strain>
    </source>
</reference>
<feature type="domain" description="RING-type" evidence="6">
    <location>
        <begin position="9"/>
        <end position="54"/>
    </location>
</feature>
<evidence type="ECO:0000256" key="4">
    <source>
        <dbReference type="PROSITE-ProRule" id="PRU00175"/>
    </source>
</evidence>
<dbReference type="PANTHER" id="PTHR25462">
    <property type="entry name" value="BONUS, ISOFORM C-RELATED"/>
    <property type="match status" value="1"/>
</dbReference>
<dbReference type="InterPro" id="IPR018957">
    <property type="entry name" value="Znf_C3HC4_RING-type"/>
</dbReference>
<dbReference type="InterPro" id="IPR017907">
    <property type="entry name" value="Znf_RING_CS"/>
</dbReference>
<proteinExistence type="predicted"/>
<organism evidence="7 8">
    <name type="scientific">Thalassiosira oceanica</name>
    <name type="common">Marine diatom</name>
    <dbReference type="NCBI Taxonomy" id="159749"/>
    <lineage>
        <taxon>Eukaryota</taxon>
        <taxon>Sar</taxon>
        <taxon>Stramenopiles</taxon>
        <taxon>Ochrophyta</taxon>
        <taxon>Bacillariophyta</taxon>
        <taxon>Coscinodiscophyceae</taxon>
        <taxon>Thalassiosirophycidae</taxon>
        <taxon>Thalassiosirales</taxon>
        <taxon>Thalassiosiraceae</taxon>
        <taxon>Thalassiosira</taxon>
    </lineage>
</organism>
<protein>
    <recommendedName>
        <fullName evidence="6">RING-type domain-containing protein</fullName>
    </recommendedName>
</protein>
<evidence type="ECO:0000313" key="7">
    <source>
        <dbReference type="EMBL" id="EJK67390.1"/>
    </source>
</evidence>
<dbReference type="InterPro" id="IPR001841">
    <property type="entry name" value="Znf_RING"/>
</dbReference>